<feature type="compositionally biased region" description="Low complexity" evidence="1">
    <location>
        <begin position="212"/>
        <end position="229"/>
    </location>
</feature>
<dbReference type="Proteomes" id="UP000241462">
    <property type="component" value="Unassembled WGS sequence"/>
</dbReference>
<feature type="region of interest" description="Disordered" evidence="1">
    <location>
        <begin position="193"/>
        <end position="229"/>
    </location>
</feature>
<dbReference type="EMBL" id="KZ678383">
    <property type="protein sequence ID" value="PSS00557.1"/>
    <property type="molecule type" value="Genomic_DNA"/>
</dbReference>
<sequence>MLPTKKEPYAAAYSPLQQPPPPSQLQHLARPGASGVQRSHHPHCAPYALESPPPPLLFEPTSEISVHLASLDFVRIPFRRLLTLLPVSQLPVANSHLPKTTIFSHFIHHTPPPTIPDLSPTRFRSRDPALRTPDDPEPDAIEPLCQHDDDDDDDDNDAEDDAACLSALLLLACFCRLLAAATADLSCATPTPTPLPTPTPTPALSSQADTQPPGAARPLRLPSLLPRSR</sequence>
<name>A0A2T3AJ16_9PEZI</name>
<feature type="compositionally biased region" description="Acidic residues" evidence="1">
    <location>
        <begin position="148"/>
        <end position="158"/>
    </location>
</feature>
<evidence type="ECO:0000313" key="3">
    <source>
        <dbReference type="Proteomes" id="UP000241462"/>
    </source>
</evidence>
<gene>
    <name evidence="2" type="ORF">BD289DRAFT_28839</name>
</gene>
<protein>
    <submittedName>
        <fullName evidence="2">Uncharacterized protein</fullName>
    </submittedName>
</protein>
<feature type="region of interest" description="Disordered" evidence="1">
    <location>
        <begin position="1"/>
        <end position="44"/>
    </location>
</feature>
<feature type="region of interest" description="Disordered" evidence="1">
    <location>
        <begin position="110"/>
        <end position="158"/>
    </location>
</feature>
<feature type="compositionally biased region" description="Basic and acidic residues" evidence="1">
    <location>
        <begin position="124"/>
        <end position="134"/>
    </location>
</feature>
<evidence type="ECO:0000313" key="2">
    <source>
        <dbReference type="EMBL" id="PSS00557.1"/>
    </source>
</evidence>
<reference evidence="2 3" key="1">
    <citation type="journal article" date="2018" name="Mycol. Prog.">
        <title>Coniella lustricola, a new species from submerged detritus.</title>
        <authorList>
            <person name="Raudabaugh D.B."/>
            <person name="Iturriaga T."/>
            <person name="Carver A."/>
            <person name="Mondo S."/>
            <person name="Pangilinan J."/>
            <person name="Lipzen A."/>
            <person name="He G."/>
            <person name="Amirebrahimi M."/>
            <person name="Grigoriev I.V."/>
            <person name="Miller A.N."/>
        </authorList>
    </citation>
    <scope>NUCLEOTIDE SEQUENCE [LARGE SCALE GENOMIC DNA]</scope>
    <source>
        <strain evidence="2 3">B22-T-1</strain>
    </source>
</reference>
<accession>A0A2T3AJ16</accession>
<organism evidence="2 3">
    <name type="scientific">Coniella lustricola</name>
    <dbReference type="NCBI Taxonomy" id="2025994"/>
    <lineage>
        <taxon>Eukaryota</taxon>
        <taxon>Fungi</taxon>
        <taxon>Dikarya</taxon>
        <taxon>Ascomycota</taxon>
        <taxon>Pezizomycotina</taxon>
        <taxon>Sordariomycetes</taxon>
        <taxon>Sordariomycetidae</taxon>
        <taxon>Diaporthales</taxon>
        <taxon>Schizoparmaceae</taxon>
        <taxon>Coniella</taxon>
    </lineage>
</organism>
<dbReference type="InParanoid" id="A0A2T3AJ16"/>
<keyword evidence="3" id="KW-1185">Reference proteome</keyword>
<evidence type="ECO:0000256" key="1">
    <source>
        <dbReference type="SAM" id="MobiDB-lite"/>
    </source>
</evidence>
<dbReference type="AlphaFoldDB" id="A0A2T3AJ16"/>
<proteinExistence type="predicted"/>